<evidence type="ECO:0000313" key="2">
    <source>
        <dbReference type="WBParaSite" id="ALUE_0002266101-mRNA-1"/>
    </source>
</evidence>
<accession>A0A0M3IV83</accession>
<keyword evidence="1" id="KW-1185">Reference proteome</keyword>
<name>A0A0M3IV83_ASCLU</name>
<sequence length="73" mass="8239">MTKRVSCSSSTNVSSNTQTKFTRHSGIWLYFISSGSKCSRIGDNNEGRALICTVHFHQRKQRKHIGRCGNLHS</sequence>
<protein>
    <submittedName>
        <fullName evidence="2">THAP-type domain-containing protein</fullName>
    </submittedName>
</protein>
<evidence type="ECO:0000313" key="1">
    <source>
        <dbReference type="Proteomes" id="UP000036681"/>
    </source>
</evidence>
<dbReference type="AlphaFoldDB" id="A0A0M3IV83"/>
<dbReference type="Proteomes" id="UP000036681">
    <property type="component" value="Unplaced"/>
</dbReference>
<proteinExistence type="predicted"/>
<reference evidence="2" key="1">
    <citation type="submission" date="2017-02" db="UniProtKB">
        <authorList>
            <consortium name="WormBaseParasite"/>
        </authorList>
    </citation>
    <scope>IDENTIFICATION</scope>
</reference>
<dbReference type="WBParaSite" id="ALUE_0002266101-mRNA-1">
    <property type="protein sequence ID" value="ALUE_0002266101-mRNA-1"/>
    <property type="gene ID" value="ALUE_0002266101"/>
</dbReference>
<organism evidence="1 2">
    <name type="scientific">Ascaris lumbricoides</name>
    <name type="common">Giant roundworm</name>
    <dbReference type="NCBI Taxonomy" id="6252"/>
    <lineage>
        <taxon>Eukaryota</taxon>
        <taxon>Metazoa</taxon>
        <taxon>Ecdysozoa</taxon>
        <taxon>Nematoda</taxon>
        <taxon>Chromadorea</taxon>
        <taxon>Rhabditida</taxon>
        <taxon>Spirurina</taxon>
        <taxon>Ascaridomorpha</taxon>
        <taxon>Ascaridoidea</taxon>
        <taxon>Ascarididae</taxon>
        <taxon>Ascaris</taxon>
    </lineage>
</organism>